<reference evidence="1 2" key="1">
    <citation type="submission" date="2019-04" db="EMBL/GenBank/DDBJ databases">
        <title>Novel bacteriophages capable of disrupting biofilms from clinical strains of Aeromonas hydrophila with intrinsic antibiotic resistance.</title>
        <authorList>
            <person name="Kabwe M."/>
            <person name="Brown T.L."/>
            <person name="Speirs L."/>
            <person name="Ku H."/>
            <person name="Leach M."/>
            <person name="Chan H.T."/>
            <person name="Petrovski S."/>
            <person name="Lock P."/>
            <person name="Tucci J."/>
        </authorList>
    </citation>
    <scope>NUCLEOTIDE SEQUENCE [LARGE SCALE GENOMIC DNA]</scope>
</reference>
<dbReference type="Proteomes" id="UP000318298">
    <property type="component" value="Segment"/>
</dbReference>
<evidence type="ECO:0000313" key="2">
    <source>
        <dbReference type="Proteomes" id="UP000318298"/>
    </source>
</evidence>
<protein>
    <submittedName>
        <fullName evidence="1">Uncharacterized protein</fullName>
    </submittedName>
</protein>
<keyword evidence="2" id="KW-1185">Reference proteome</keyword>
<proteinExistence type="predicted"/>
<sequence length="371" mass="40766">MSLYYGVRAIPPRLETIKMIKSTVNKTTFAATITDLARKHHATRARVELADLDVVLVLESKRAEPVRVQLVTARTVYGADATAEKWGRWVAEIMTDYRADLEKATRNQELNCSLQRNAAERAARAIGTGGMTDAEIKAWADARLGWAVFFLTGWLEDGEVRSGAKPWAHITGAGIDGHIFVEVDDVKRSIPLHMVINSAAKLGAMSRPTSQGAAKGAPAMCYAVFSPDTPDAAINDQLEKFEMELRAKIKELIRQAVAEDLARLCELAAPITQPIPVPSLIQSSGESPRFPFGMEPAALTKPESGARPYVRHVYAVDLPGWQDPDLVRRQRDLLAYVVAELIGCADQSRDADELRRARDMLEQARKAGAPV</sequence>
<gene>
    <name evidence="1" type="ORF">LAh7_6</name>
</gene>
<dbReference type="EMBL" id="MK838113">
    <property type="protein sequence ID" value="QDH46657.1"/>
    <property type="molecule type" value="Genomic_DNA"/>
</dbReference>
<accession>A0A514A048</accession>
<organism evidence="1 2">
    <name type="scientific">Aeromonas phage LAh_7</name>
    <dbReference type="NCBI Taxonomy" id="2591031"/>
    <lineage>
        <taxon>Viruses</taxon>
        <taxon>Duplodnaviria</taxon>
        <taxon>Heunggongvirae</taxon>
        <taxon>Uroviricota</taxon>
        <taxon>Caudoviricetes</taxon>
        <taxon>Casjensviridae</taxon>
        <taxon>Sharonstreetvirus</taxon>
        <taxon>Sharonstreetvirus LAh7</taxon>
    </lineage>
</organism>
<evidence type="ECO:0000313" key="1">
    <source>
        <dbReference type="EMBL" id="QDH46657.1"/>
    </source>
</evidence>
<name>A0A514A048_9CAUD</name>